<keyword evidence="3" id="KW-1185">Reference proteome</keyword>
<accession>A0A834HWB4</accession>
<dbReference type="PANTHER" id="PTHR46060:SF1">
    <property type="entry name" value="MARINER MOS1 TRANSPOSASE-LIKE PROTEIN"/>
    <property type="match status" value="1"/>
</dbReference>
<feature type="region of interest" description="Disordered" evidence="1">
    <location>
        <begin position="69"/>
        <end position="93"/>
    </location>
</feature>
<dbReference type="Proteomes" id="UP000625711">
    <property type="component" value="Unassembled WGS sequence"/>
</dbReference>
<dbReference type="PANTHER" id="PTHR46060">
    <property type="entry name" value="MARINER MOS1 TRANSPOSASE-LIKE PROTEIN"/>
    <property type="match status" value="1"/>
</dbReference>
<dbReference type="OrthoDB" id="10065579at2759"/>
<dbReference type="AlphaFoldDB" id="A0A834HWB4"/>
<evidence type="ECO:0000256" key="1">
    <source>
        <dbReference type="SAM" id="MobiDB-lite"/>
    </source>
</evidence>
<dbReference type="InterPro" id="IPR052709">
    <property type="entry name" value="Transposase-MT_Hybrid"/>
</dbReference>
<evidence type="ECO:0000313" key="3">
    <source>
        <dbReference type="Proteomes" id="UP000625711"/>
    </source>
</evidence>
<comment type="caution">
    <text evidence="2">The sequence shown here is derived from an EMBL/GenBank/DDBJ whole genome shotgun (WGS) entry which is preliminary data.</text>
</comment>
<gene>
    <name evidence="2" type="ORF">GWI33_018730</name>
</gene>
<sequence>MSTQEGERSERIKEVFTDENIKKIHKMILYDRKLKLNEISDTIKISNEGVHHIIYEYLVDKTWLHHFTPKSKRQSSEWTANDEPAPKRGKTKQ</sequence>
<organism evidence="2 3">
    <name type="scientific">Rhynchophorus ferrugineus</name>
    <name type="common">Red palm weevil</name>
    <name type="synonym">Curculio ferrugineus</name>
    <dbReference type="NCBI Taxonomy" id="354439"/>
    <lineage>
        <taxon>Eukaryota</taxon>
        <taxon>Metazoa</taxon>
        <taxon>Ecdysozoa</taxon>
        <taxon>Arthropoda</taxon>
        <taxon>Hexapoda</taxon>
        <taxon>Insecta</taxon>
        <taxon>Pterygota</taxon>
        <taxon>Neoptera</taxon>
        <taxon>Endopterygota</taxon>
        <taxon>Coleoptera</taxon>
        <taxon>Polyphaga</taxon>
        <taxon>Cucujiformia</taxon>
        <taxon>Curculionidae</taxon>
        <taxon>Dryophthorinae</taxon>
        <taxon>Rhynchophorus</taxon>
    </lineage>
</organism>
<name>A0A834HWB4_RHYFE</name>
<evidence type="ECO:0000313" key="2">
    <source>
        <dbReference type="EMBL" id="KAF7268102.1"/>
    </source>
</evidence>
<protein>
    <submittedName>
        <fullName evidence="2">Uncharacterized protein</fullName>
    </submittedName>
</protein>
<reference evidence="2" key="1">
    <citation type="submission" date="2020-08" db="EMBL/GenBank/DDBJ databases">
        <title>Genome sequencing and assembly of the red palm weevil Rhynchophorus ferrugineus.</title>
        <authorList>
            <person name="Dias G.B."/>
            <person name="Bergman C.M."/>
            <person name="Manee M."/>
        </authorList>
    </citation>
    <scope>NUCLEOTIDE SEQUENCE</scope>
    <source>
        <strain evidence="2">AA-2017</strain>
        <tissue evidence="2">Whole larva</tissue>
    </source>
</reference>
<proteinExistence type="predicted"/>
<dbReference type="EMBL" id="JAACXV010014346">
    <property type="protein sequence ID" value="KAF7268102.1"/>
    <property type="molecule type" value="Genomic_DNA"/>
</dbReference>